<dbReference type="PANTHER" id="PTHR23322:SF96">
    <property type="entry name" value="FAS-ASSOCIATED FACTOR 1"/>
    <property type="match status" value="1"/>
</dbReference>
<dbReference type="CDD" id="cd01771">
    <property type="entry name" value="UBX_UBXN3A"/>
    <property type="match status" value="1"/>
</dbReference>
<dbReference type="CDD" id="cd17129">
    <property type="entry name" value="Ubl1_FAF1"/>
    <property type="match status" value="1"/>
</dbReference>
<feature type="compositionally biased region" description="Basic and acidic residues" evidence="1">
    <location>
        <begin position="537"/>
        <end position="575"/>
    </location>
</feature>
<dbReference type="SUPFAM" id="SSF54236">
    <property type="entry name" value="Ubiquitin-like"/>
    <property type="match status" value="3"/>
</dbReference>
<dbReference type="Pfam" id="PF00789">
    <property type="entry name" value="UBX"/>
    <property type="match status" value="1"/>
</dbReference>
<dbReference type="OrthoDB" id="1920064at2759"/>
<protein>
    <submittedName>
        <fullName evidence="4">FAS-associated factor 1</fullName>
    </submittedName>
</protein>
<dbReference type="CDD" id="cd14413">
    <property type="entry name" value="UBA_FAF1"/>
    <property type="match status" value="1"/>
</dbReference>
<dbReference type="SUPFAM" id="SSF52833">
    <property type="entry name" value="Thioredoxin-like"/>
    <property type="match status" value="1"/>
</dbReference>
<dbReference type="Pfam" id="PF14555">
    <property type="entry name" value="UBA_4"/>
    <property type="match status" value="1"/>
</dbReference>
<dbReference type="GO" id="GO:0036503">
    <property type="term" value="P:ERAD pathway"/>
    <property type="evidence" value="ECO:0007669"/>
    <property type="project" value="TreeGrafter"/>
</dbReference>
<dbReference type="InParanoid" id="A0A1S3IFJ2"/>
<dbReference type="OMA" id="YEGCKTI"/>
<dbReference type="Gene3D" id="3.40.30.10">
    <property type="entry name" value="Glutaredoxin"/>
    <property type="match status" value="1"/>
</dbReference>
<dbReference type="InterPro" id="IPR001012">
    <property type="entry name" value="UBX_dom"/>
</dbReference>
<dbReference type="InterPro" id="IPR036249">
    <property type="entry name" value="Thioredoxin-like_sf"/>
</dbReference>
<dbReference type="PROSITE" id="PS50033">
    <property type="entry name" value="UBX"/>
    <property type="match status" value="1"/>
</dbReference>
<dbReference type="InterPro" id="IPR049483">
    <property type="entry name" value="FAF1_2-like_UAS"/>
</dbReference>
<feature type="domain" description="UBX" evidence="2">
    <location>
        <begin position="599"/>
        <end position="676"/>
    </location>
</feature>
<dbReference type="Proteomes" id="UP000085678">
    <property type="component" value="Unplaced"/>
</dbReference>
<sequence length="682" mass="77586">MAEDSDRNRILADFQACTNIEDIGECIAVLEQNEWNLLGAINSVMAHLGSQELPSEASYPPLEVQGQGLGSPVDSPPPDYQVFQPQPQEEPGSCVFNPHAMTSDRDSTPPTRMLTFNVEYRDRNIPVVLPDTEKVETIKQVLHGQIGNIPIEKMVLRGFPNKHAEDYTMLRLLNLPQETTLYLLTPGLYSHMGDTNNSQSAESSNILERLSQNFTLNIRFRDKDTTYKLNFPGSRTVKEVKNDVGDVIDVPVRLQKWTGWPDSASDETMTLAGCGVGFPCHNLEVSRTQREPARLRHLPMDVAMDVGSSEDDFEDAHESLPMDDDDIYDEDVPMSRKLVPLMPDDVGDEVAALEHFSRVFAERYGDIHPVFFIGKLEDAIKEALACKAKDRKLLAIYLHHDSSILANVFCSQILCSESVVSFLSNNFITWAWDLTSEANKAKCLTMCTREFGSMAAQTVRDFKTDNLPLLLLITRTRSTNEVVNVIQGIASLDELMTNLINAVDVFTEQQRADVLEEEERDARERVKFEQDKAYEESLAADRAKEESKRLEQEKRFQEETEKEKKKLEERLQREQEEAEKEAIQQSLADQLPDEPPADSKEPISILRIRIPGGEFITRRFLAKHPLQILLNFITSKGYHMEEYKVLTTYPRRDISTQDPEKSLEELKLFPQETLMLEEKTVE</sequence>
<dbReference type="InterPro" id="IPR029071">
    <property type="entry name" value="Ubiquitin-like_domsf"/>
</dbReference>
<organism evidence="3 4">
    <name type="scientific">Lingula anatina</name>
    <name type="common">Brachiopod</name>
    <name type="synonym">Lingula unguis</name>
    <dbReference type="NCBI Taxonomy" id="7574"/>
    <lineage>
        <taxon>Eukaryota</taxon>
        <taxon>Metazoa</taxon>
        <taxon>Spiralia</taxon>
        <taxon>Lophotrochozoa</taxon>
        <taxon>Brachiopoda</taxon>
        <taxon>Linguliformea</taxon>
        <taxon>Lingulata</taxon>
        <taxon>Lingulida</taxon>
        <taxon>Linguloidea</taxon>
        <taxon>Lingulidae</taxon>
        <taxon>Lingula</taxon>
    </lineage>
</organism>
<dbReference type="Pfam" id="PF21021">
    <property type="entry name" value="FAF1"/>
    <property type="match status" value="1"/>
</dbReference>
<dbReference type="SMART" id="SM00166">
    <property type="entry name" value="UBX"/>
    <property type="match status" value="1"/>
</dbReference>
<dbReference type="PANTHER" id="PTHR23322">
    <property type="entry name" value="FAS-ASSOCIATED PROTEIN"/>
    <property type="match status" value="1"/>
</dbReference>
<evidence type="ECO:0000313" key="4">
    <source>
        <dbReference type="RefSeq" id="XP_013397035.1"/>
    </source>
</evidence>
<proteinExistence type="predicted"/>
<dbReference type="GeneID" id="106163872"/>
<dbReference type="GO" id="GO:0005783">
    <property type="term" value="C:endoplasmic reticulum"/>
    <property type="evidence" value="ECO:0007669"/>
    <property type="project" value="TreeGrafter"/>
</dbReference>
<keyword evidence="3" id="KW-1185">Reference proteome</keyword>
<dbReference type="Gene3D" id="3.10.20.90">
    <property type="entry name" value="Phosphatidylinositol 3-kinase Catalytic Subunit, Chain A, domain 1"/>
    <property type="match status" value="3"/>
</dbReference>
<evidence type="ECO:0000259" key="2">
    <source>
        <dbReference type="PROSITE" id="PS50033"/>
    </source>
</evidence>
<dbReference type="InterPro" id="IPR006577">
    <property type="entry name" value="UAS"/>
</dbReference>
<dbReference type="Gene3D" id="1.10.8.10">
    <property type="entry name" value="DNA helicase RuvA subunit, C-terminal domain"/>
    <property type="match status" value="1"/>
</dbReference>
<dbReference type="RefSeq" id="XP_013397035.1">
    <property type="nucleotide sequence ID" value="XM_013541581.1"/>
</dbReference>
<reference evidence="4" key="1">
    <citation type="submission" date="2025-08" db="UniProtKB">
        <authorList>
            <consortium name="RefSeq"/>
        </authorList>
    </citation>
    <scope>IDENTIFICATION</scope>
    <source>
        <tissue evidence="4">Gonads</tissue>
    </source>
</reference>
<dbReference type="CDD" id="cd17130">
    <property type="entry name" value="Ubl2_FAF1"/>
    <property type="match status" value="1"/>
</dbReference>
<dbReference type="AlphaFoldDB" id="A0A1S3IFJ2"/>
<dbReference type="InterPro" id="IPR050730">
    <property type="entry name" value="UBX_domain-protein"/>
</dbReference>
<gene>
    <name evidence="4" type="primary">LOC106163872</name>
</gene>
<evidence type="ECO:0000313" key="3">
    <source>
        <dbReference type="Proteomes" id="UP000085678"/>
    </source>
</evidence>
<dbReference type="InterPro" id="IPR033043">
    <property type="entry name" value="FAF1-like_UBX"/>
</dbReference>
<dbReference type="GO" id="GO:0005634">
    <property type="term" value="C:nucleus"/>
    <property type="evidence" value="ECO:0007669"/>
    <property type="project" value="TreeGrafter"/>
</dbReference>
<dbReference type="SMART" id="SM00594">
    <property type="entry name" value="UAS"/>
    <property type="match status" value="1"/>
</dbReference>
<dbReference type="GO" id="GO:0043130">
    <property type="term" value="F:ubiquitin binding"/>
    <property type="evidence" value="ECO:0007669"/>
    <property type="project" value="TreeGrafter"/>
</dbReference>
<dbReference type="InterPro" id="IPR044541">
    <property type="entry name" value="FAF1_UBA"/>
</dbReference>
<accession>A0A1S3IFJ2</accession>
<name>A0A1S3IFJ2_LINAN</name>
<evidence type="ECO:0000256" key="1">
    <source>
        <dbReference type="SAM" id="MobiDB-lite"/>
    </source>
</evidence>
<dbReference type="FunCoup" id="A0A1S3IFJ2">
    <property type="interactions" value="2230"/>
</dbReference>
<dbReference type="KEGG" id="lak:106163872"/>
<dbReference type="STRING" id="7574.A0A1S3IFJ2"/>
<feature type="region of interest" description="Disordered" evidence="1">
    <location>
        <begin position="537"/>
        <end position="602"/>
    </location>
</feature>